<comment type="caution">
    <text evidence="2">The sequence shown here is derived from an EMBL/GenBank/DDBJ whole genome shotgun (WGS) entry which is preliminary data.</text>
</comment>
<dbReference type="AlphaFoldDB" id="A0A1A0HI95"/>
<accession>A0A1A0HI95</accession>
<name>A0A1A0HI95_9ASCO</name>
<feature type="region of interest" description="Disordered" evidence="1">
    <location>
        <begin position="51"/>
        <end position="88"/>
    </location>
</feature>
<dbReference type="GeneID" id="30032473"/>
<dbReference type="OrthoDB" id="4083131at2759"/>
<gene>
    <name evidence="2" type="ORF">METBIDRAFT_9959</name>
</gene>
<proteinExistence type="predicted"/>
<dbReference type="EMBL" id="LXTC01000001">
    <property type="protein sequence ID" value="OBA23721.1"/>
    <property type="molecule type" value="Genomic_DNA"/>
</dbReference>
<keyword evidence="3" id="KW-1185">Reference proteome</keyword>
<reference evidence="2 3" key="1">
    <citation type="submission" date="2016-05" db="EMBL/GenBank/DDBJ databases">
        <title>Comparative genomics of biotechnologically important yeasts.</title>
        <authorList>
            <consortium name="DOE Joint Genome Institute"/>
            <person name="Riley R."/>
            <person name="Haridas S."/>
            <person name="Wolfe K.H."/>
            <person name="Lopes M.R."/>
            <person name="Hittinger C.T."/>
            <person name="Goker M."/>
            <person name="Salamov A."/>
            <person name="Wisecaver J."/>
            <person name="Long T.M."/>
            <person name="Aerts A.L."/>
            <person name="Barry K."/>
            <person name="Choi C."/>
            <person name="Clum A."/>
            <person name="Coughlan A.Y."/>
            <person name="Deshpande S."/>
            <person name="Douglass A.P."/>
            <person name="Hanson S.J."/>
            <person name="Klenk H.-P."/>
            <person name="LaButti K."/>
            <person name="Lapidus A."/>
            <person name="Lindquist E."/>
            <person name="Lipzen A."/>
            <person name="Meier-kolthoff J.P."/>
            <person name="Ohm R.A."/>
            <person name="Otillar R.P."/>
            <person name="Pangilinan J."/>
            <person name="Peng Y."/>
            <person name="Rokas A."/>
            <person name="Rosa C.A."/>
            <person name="Scheuner C."/>
            <person name="Sibirny A.A."/>
            <person name="Slot J.C."/>
            <person name="Stielow J.B."/>
            <person name="Sun H."/>
            <person name="Kurtzman C.P."/>
            <person name="Blackwell M."/>
            <person name="Grigoriev I.V."/>
            <person name="Jeffries T.W."/>
        </authorList>
    </citation>
    <scope>NUCLEOTIDE SEQUENCE [LARGE SCALE GENOMIC DNA]</scope>
    <source>
        <strain evidence="2 3">NRRL YB-4993</strain>
    </source>
</reference>
<dbReference type="RefSeq" id="XP_018714202.1">
    <property type="nucleotide sequence ID" value="XM_018859498.1"/>
</dbReference>
<sequence>MFRNFALPWFKKSSLPLPLADVPKSFTLSGGNDSHTYKVSMEDTSRGLIEEQETDLPGGPAKTARPSGIVGRAGRPGPAAADLPEMDDDSIHEKFKTNNYFLKNKVYKQSDRNPKRKVL</sequence>
<evidence type="ECO:0000313" key="3">
    <source>
        <dbReference type="Proteomes" id="UP000092555"/>
    </source>
</evidence>
<dbReference type="Proteomes" id="UP000092555">
    <property type="component" value="Unassembled WGS sequence"/>
</dbReference>
<evidence type="ECO:0000256" key="1">
    <source>
        <dbReference type="SAM" id="MobiDB-lite"/>
    </source>
</evidence>
<evidence type="ECO:0000313" key="2">
    <source>
        <dbReference type="EMBL" id="OBA23721.1"/>
    </source>
</evidence>
<feature type="compositionally biased region" description="Low complexity" evidence="1">
    <location>
        <begin position="72"/>
        <end position="81"/>
    </location>
</feature>
<organism evidence="2 3">
    <name type="scientific">Metschnikowia bicuspidata var. bicuspidata NRRL YB-4993</name>
    <dbReference type="NCBI Taxonomy" id="869754"/>
    <lineage>
        <taxon>Eukaryota</taxon>
        <taxon>Fungi</taxon>
        <taxon>Dikarya</taxon>
        <taxon>Ascomycota</taxon>
        <taxon>Saccharomycotina</taxon>
        <taxon>Pichiomycetes</taxon>
        <taxon>Metschnikowiaceae</taxon>
        <taxon>Metschnikowia</taxon>
    </lineage>
</organism>
<protein>
    <submittedName>
        <fullName evidence="2">Uncharacterized protein</fullName>
    </submittedName>
</protein>